<dbReference type="PANTHER" id="PTHR27005">
    <property type="entry name" value="WALL-ASSOCIATED RECEPTOR KINASE-LIKE 21"/>
    <property type="match status" value="1"/>
</dbReference>
<name>A0AAU9R539_THLAR</name>
<evidence type="ECO:0000256" key="7">
    <source>
        <dbReference type="ARBA" id="ARBA00022741"/>
    </source>
</evidence>
<dbReference type="InterPro" id="IPR008271">
    <property type="entry name" value="Ser/Thr_kinase_AS"/>
</dbReference>
<dbReference type="InterPro" id="IPR025287">
    <property type="entry name" value="WAK_GUB"/>
</dbReference>
<keyword evidence="5 16" id="KW-0812">Transmembrane</keyword>
<feature type="domain" description="Protein kinase" evidence="18">
    <location>
        <begin position="419"/>
        <end position="694"/>
    </location>
</feature>
<keyword evidence="13" id="KW-0325">Glycoprotein</keyword>
<dbReference type="AlphaFoldDB" id="A0AAU9R539"/>
<dbReference type="InterPro" id="IPR045274">
    <property type="entry name" value="WAK-like"/>
</dbReference>
<comment type="catalytic activity">
    <reaction evidence="15">
        <text>L-threonyl-[protein] + ATP = O-phospho-L-threonyl-[protein] + ADP + H(+)</text>
        <dbReference type="Rhea" id="RHEA:46608"/>
        <dbReference type="Rhea" id="RHEA-COMP:11060"/>
        <dbReference type="Rhea" id="RHEA-COMP:11605"/>
        <dbReference type="ChEBI" id="CHEBI:15378"/>
        <dbReference type="ChEBI" id="CHEBI:30013"/>
        <dbReference type="ChEBI" id="CHEBI:30616"/>
        <dbReference type="ChEBI" id="CHEBI:61977"/>
        <dbReference type="ChEBI" id="CHEBI:456216"/>
    </reaction>
</comment>
<dbReference type="GO" id="GO:0007166">
    <property type="term" value="P:cell surface receptor signaling pathway"/>
    <property type="evidence" value="ECO:0007669"/>
    <property type="project" value="InterPro"/>
</dbReference>
<evidence type="ECO:0000256" key="15">
    <source>
        <dbReference type="ARBA" id="ARBA00047951"/>
    </source>
</evidence>
<organism evidence="19 20">
    <name type="scientific">Thlaspi arvense</name>
    <name type="common">Field penny-cress</name>
    <dbReference type="NCBI Taxonomy" id="13288"/>
    <lineage>
        <taxon>Eukaryota</taxon>
        <taxon>Viridiplantae</taxon>
        <taxon>Streptophyta</taxon>
        <taxon>Embryophyta</taxon>
        <taxon>Tracheophyta</taxon>
        <taxon>Spermatophyta</taxon>
        <taxon>Magnoliopsida</taxon>
        <taxon>eudicotyledons</taxon>
        <taxon>Gunneridae</taxon>
        <taxon>Pentapetalae</taxon>
        <taxon>rosids</taxon>
        <taxon>malvids</taxon>
        <taxon>Brassicales</taxon>
        <taxon>Brassicaceae</taxon>
        <taxon>Thlaspideae</taxon>
        <taxon>Thlaspi</taxon>
    </lineage>
</organism>
<dbReference type="EMBL" id="OU466857">
    <property type="protein sequence ID" value="CAH2033814.1"/>
    <property type="molecule type" value="Genomic_DNA"/>
</dbReference>
<dbReference type="GO" id="GO:0004674">
    <property type="term" value="F:protein serine/threonine kinase activity"/>
    <property type="evidence" value="ECO:0007669"/>
    <property type="project" value="UniProtKB-KW"/>
</dbReference>
<accession>A0AAU9R539</accession>
<reference evidence="19 20" key="1">
    <citation type="submission" date="2022-03" db="EMBL/GenBank/DDBJ databases">
        <authorList>
            <person name="Nunn A."/>
            <person name="Chopra R."/>
            <person name="Nunn A."/>
            <person name="Contreras Garrido A."/>
        </authorList>
    </citation>
    <scope>NUCLEOTIDE SEQUENCE [LARGE SCALE GENOMIC DNA]</scope>
</reference>
<evidence type="ECO:0000256" key="5">
    <source>
        <dbReference type="ARBA" id="ARBA00022692"/>
    </source>
</evidence>
<dbReference type="GO" id="GO:0005886">
    <property type="term" value="C:plasma membrane"/>
    <property type="evidence" value="ECO:0007669"/>
    <property type="project" value="TreeGrafter"/>
</dbReference>
<keyword evidence="11 16" id="KW-0472">Membrane</keyword>
<keyword evidence="2" id="KW-0723">Serine/threonine-protein kinase</keyword>
<dbReference type="Proteomes" id="UP000836841">
    <property type="component" value="Chromosome 1"/>
</dbReference>
<evidence type="ECO:0000256" key="10">
    <source>
        <dbReference type="ARBA" id="ARBA00022989"/>
    </source>
</evidence>
<dbReference type="Pfam" id="PF08488">
    <property type="entry name" value="WAK"/>
    <property type="match status" value="1"/>
</dbReference>
<evidence type="ECO:0000256" key="12">
    <source>
        <dbReference type="ARBA" id="ARBA00023157"/>
    </source>
</evidence>
<dbReference type="InterPro" id="IPR013695">
    <property type="entry name" value="WAK"/>
</dbReference>
<dbReference type="Gene3D" id="1.10.510.10">
    <property type="entry name" value="Transferase(Phosphotransferase) domain 1"/>
    <property type="match status" value="1"/>
</dbReference>
<feature type="signal peptide" evidence="17">
    <location>
        <begin position="1"/>
        <end position="20"/>
    </location>
</feature>
<evidence type="ECO:0000256" key="9">
    <source>
        <dbReference type="ARBA" id="ARBA00022840"/>
    </source>
</evidence>
<dbReference type="Pfam" id="PF13947">
    <property type="entry name" value="GUB_WAK_bind"/>
    <property type="match status" value="1"/>
</dbReference>
<proteinExistence type="predicted"/>
<keyword evidence="10 16" id="KW-1133">Transmembrane helix</keyword>
<sequence length="759" mass="84572">MMRSVLSQLCFLLVLNSISAELTISSSCPSHCGKISIPYPFGIGNGCYHNEWYEVQCNNFVPFLPKISKEVVQIDYPRPSEHGVESIPSGSLRIKTKITSMGCSGGDGKEFKEVLNYTKTPFSMSSNNKLVAFGCNHKATLMHVDPRIVGCVSTCDPSNLLTDSSERGCDGYKCCNVSTPIEVGQEIGVKIESRDGGNTTTGGCAVAFLTDEFDQTSRSWGNRADPKWFHARKYSTIQLKWKVITMGTSFTESLKCGNNTLSDDFLSRPCYCYEVVTDDEAIHLWCACTSGYKGNPYLLDDCKDIDECKILEAGRHRPKYCSSGETCLNTRGGHQCVVKKNKTFLIYIGVSIGVSVFLVCACIWLYKYIKKQRKIKQRQAFFKRNGGLLLQQQLTSGEGSVDKTVVFSSKELEKATESFSSERVLGEGGQGTVYKGMLADGRIVAVKKSKALDQDQVQEFINELVILSQINHRNIVSILGCCLETEVPVLVYEFISNGNLFEHLQNQVDDDQTVASWEVRLRIAIDIADSLSYLHSAASSPIYHKDVKSTNIMLDAKHRAKLSDFGISRVMAVDDTHLTTVVKGTAGYVDPEYYQSEQYTEKSDVYSYGVVLAELITGEKPVSSQRPQNTRTLATYFLVAMRDDRLFDIIDPRIRDGCMLEQVKVMAKIARLCLNLTGERRPSMRDILVELECIRSSPHGVSLHLGCIVENDEEDDQAVEVISRRETFNIDIASTSAYQYDYGAAMSTDVEPLCPSQTW</sequence>
<keyword evidence="4" id="KW-0808">Transferase</keyword>
<dbReference type="SMART" id="SM00220">
    <property type="entry name" value="S_TKc"/>
    <property type="match status" value="1"/>
</dbReference>
<dbReference type="Pfam" id="PF00069">
    <property type="entry name" value="Pkinase"/>
    <property type="match status" value="1"/>
</dbReference>
<evidence type="ECO:0000256" key="11">
    <source>
        <dbReference type="ARBA" id="ARBA00023136"/>
    </source>
</evidence>
<evidence type="ECO:0000256" key="2">
    <source>
        <dbReference type="ARBA" id="ARBA00022527"/>
    </source>
</evidence>
<evidence type="ECO:0000256" key="8">
    <source>
        <dbReference type="ARBA" id="ARBA00022777"/>
    </source>
</evidence>
<comment type="subcellular location">
    <subcellularLocation>
        <location evidence="1">Membrane</location>
        <topology evidence="1">Single-pass type I membrane protein</topology>
    </subcellularLocation>
</comment>
<evidence type="ECO:0000256" key="17">
    <source>
        <dbReference type="SAM" id="SignalP"/>
    </source>
</evidence>
<evidence type="ECO:0000256" key="6">
    <source>
        <dbReference type="ARBA" id="ARBA00022729"/>
    </source>
</evidence>
<protein>
    <recommendedName>
        <fullName evidence="18">Protein kinase domain-containing protein</fullName>
    </recommendedName>
</protein>
<dbReference type="Gene3D" id="2.10.25.10">
    <property type="entry name" value="Laminin"/>
    <property type="match status" value="1"/>
</dbReference>
<dbReference type="SUPFAM" id="SSF56112">
    <property type="entry name" value="Protein kinase-like (PK-like)"/>
    <property type="match status" value="1"/>
</dbReference>
<evidence type="ECO:0000256" key="3">
    <source>
        <dbReference type="ARBA" id="ARBA00022553"/>
    </source>
</evidence>
<comment type="catalytic activity">
    <reaction evidence="14">
        <text>L-seryl-[protein] + ATP = O-phospho-L-seryl-[protein] + ADP + H(+)</text>
        <dbReference type="Rhea" id="RHEA:17989"/>
        <dbReference type="Rhea" id="RHEA-COMP:9863"/>
        <dbReference type="Rhea" id="RHEA-COMP:11604"/>
        <dbReference type="ChEBI" id="CHEBI:15378"/>
        <dbReference type="ChEBI" id="CHEBI:29999"/>
        <dbReference type="ChEBI" id="CHEBI:30616"/>
        <dbReference type="ChEBI" id="CHEBI:83421"/>
        <dbReference type="ChEBI" id="CHEBI:456216"/>
    </reaction>
</comment>
<dbReference type="GO" id="GO:0030247">
    <property type="term" value="F:polysaccharide binding"/>
    <property type="evidence" value="ECO:0007669"/>
    <property type="project" value="InterPro"/>
</dbReference>
<evidence type="ECO:0000256" key="4">
    <source>
        <dbReference type="ARBA" id="ARBA00022679"/>
    </source>
</evidence>
<keyword evidence="12" id="KW-1015">Disulfide bond</keyword>
<gene>
    <name evidence="19" type="ORF">TAV2_LOCUS3536</name>
</gene>
<keyword evidence="7" id="KW-0547">Nucleotide-binding</keyword>
<keyword evidence="8" id="KW-0418">Kinase</keyword>
<evidence type="ECO:0000256" key="16">
    <source>
        <dbReference type="SAM" id="Phobius"/>
    </source>
</evidence>
<feature type="chain" id="PRO_5043919673" description="Protein kinase domain-containing protein" evidence="17">
    <location>
        <begin position="21"/>
        <end position="759"/>
    </location>
</feature>
<dbReference type="InterPro" id="IPR000719">
    <property type="entry name" value="Prot_kinase_dom"/>
</dbReference>
<dbReference type="FunFam" id="3.30.200.20:FF:000043">
    <property type="entry name" value="Wall-associated receptor kinase 2"/>
    <property type="match status" value="1"/>
</dbReference>
<keyword evidence="6 17" id="KW-0732">Signal</keyword>
<evidence type="ECO:0000256" key="14">
    <source>
        <dbReference type="ARBA" id="ARBA00047558"/>
    </source>
</evidence>
<evidence type="ECO:0000259" key="18">
    <source>
        <dbReference type="PROSITE" id="PS50011"/>
    </source>
</evidence>
<evidence type="ECO:0000256" key="13">
    <source>
        <dbReference type="ARBA" id="ARBA00023180"/>
    </source>
</evidence>
<keyword evidence="20" id="KW-1185">Reference proteome</keyword>
<evidence type="ECO:0000313" key="20">
    <source>
        <dbReference type="Proteomes" id="UP000836841"/>
    </source>
</evidence>
<evidence type="ECO:0000313" key="19">
    <source>
        <dbReference type="EMBL" id="CAH2033814.1"/>
    </source>
</evidence>
<evidence type="ECO:0000256" key="1">
    <source>
        <dbReference type="ARBA" id="ARBA00004479"/>
    </source>
</evidence>
<dbReference type="PANTHER" id="PTHR27005:SF426">
    <property type="entry name" value="PROTEIN KINASE DOMAIN-CONTAINING PROTEIN"/>
    <property type="match status" value="1"/>
</dbReference>
<dbReference type="PROSITE" id="PS50011">
    <property type="entry name" value="PROTEIN_KINASE_DOM"/>
    <property type="match status" value="1"/>
</dbReference>
<dbReference type="CDD" id="cd14066">
    <property type="entry name" value="STKc_IRAK"/>
    <property type="match status" value="1"/>
</dbReference>
<keyword evidence="9" id="KW-0067">ATP-binding</keyword>
<dbReference type="FunFam" id="1.10.510.10:FF:000084">
    <property type="entry name" value="Wall-associated receptor kinase 2"/>
    <property type="match status" value="1"/>
</dbReference>
<dbReference type="GO" id="GO:0005524">
    <property type="term" value="F:ATP binding"/>
    <property type="evidence" value="ECO:0007669"/>
    <property type="project" value="UniProtKB-KW"/>
</dbReference>
<feature type="transmembrane region" description="Helical" evidence="16">
    <location>
        <begin position="344"/>
        <end position="366"/>
    </location>
</feature>
<keyword evidence="3" id="KW-0597">Phosphoprotein</keyword>
<dbReference type="InterPro" id="IPR011009">
    <property type="entry name" value="Kinase-like_dom_sf"/>
</dbReference>
<dbReference type="Gene3D" id="3.30.200.20">
    <property type="entry name" value="Phosphorylase Kinase, domain 1"/>
    <property type="match status" value="1"/>
</dbReference>
<dbReference type="PROSITE" id="PS00108">
    <property type="entry name" value="PROTEIN_KINASE_ST"/>
    <property type="match status" value="1"/>
</dbReference>